<evidence type="ECO:0008006" key="3">
    <source>
        <dbReference type="Google" id="ProtNLM"/>
    </source>
</evidence>
<dbReference type="InterPro" id="IPR008927">
    <property type="entry name" value="6-PGluconate_DH-like_C_sf"/>
</dbReference>
<dbReference type="KEGG" id="rama:IDM48_03285"/>
<sequence length="91" mass="9718">MRKASRNERFIGPAAELAEMGRPVSGLLAAVEALLKFDVQEDPEAVELQSKLAAVKGGSVELPAVVTELTGIESSHPLFEDLQATFKRALA</sequence>
<dbReference type="InterPro" id="IPR013328">
    <property type="entry name" value="6PGD_dom2"/>
</dbReference>
<dbReference type="AlphaFoldDB" id="A0A7H2BLA7"/>
<dbReference type="EMBL" id="CP061538">
    <property type="protein sequence ID" value="QNV40453.1"/>
    <property type="molecule type" value="Genomic_DNA"/>
</dbReference>
<name>A0A7H2BLA7_9MICC</name>
<protein>
    <recommendedName>
        <fullName evidence="3">Mannitol-1-phosphate 5-dehydrogenase</fullName>
    </recommendedName>
</protein>
<reference evidence="1 2" key="1">
    <citation type="submission" date="2020-09" db="EMBL/GenBank/DDBJ databases">
        <title>Investigation of environmental microbe.</title>
        <authorList>
            <person name="Ou Y."/>
            <person name="Kang Q."/>
        </authorList>
    </citation>
    <scope>NUCLEOTIDE SEQUENCE [LARGE SCALE GENOMIC DNA]</scope>
    <source>
        <strain evidence="1 2">KJZ-9</strain>
    </source>
</reference>
<dbReference type="RefSeq" id="WP_190618019.1">
    <property type="nucleotide sequence ID" value="NZ_CP061538.1"/>
</dbReference>
<evidence type="ECO:0000313" key="2">
    <source>
        <dbReference type="Proteomes" id="UP000516421"/>
    </source>
</evidence>
<dbReference type="Gene3D" id="1.10.1040.10">
    <property type="entry name" value="N-(1-d-carboxylethyl)-l-norvaline Dehydrogenase, domain 2"/>
    <property type="match status" value="1"/>
</dbReference>
<proteinExistence type="predicted"/>
<evidence type="ECO:0000313" key="1">
    <source>
        <dbReference type="EMBL" id="QNV40453.1"/>
    </source>
</evidence>
<dbReference type="SUPFAM" id="SSF48179">
    <property type="entry name" value="6-phosphogluconate dehydrogenase C-terminal domain-like"/>
    <property type="match status" value="1"/>
</dbReference>
<gene>
    <name evidence="1" type="ORF">IDM48_03285</name>
</gene>
<organism evidence="1 2">
    <name type="scientific">Rothia amarae</name>
    <dbReference type="NCBI Taxonomy" id="169480"/>
    <lineage>
        <taxon>Bacteria</taxon>
        <taxon>Bacillati</taxon>
        <taxon>Actinomycetota</taxon>
        <taxon>Actinomycetes</taxon>
        <taxon>Micrococcales</taxon>
        <taxon>Micrococcaceae</taxon>
        <taxon>Rothia</taxon>
    </lineage>
</organism>
<keyword evidence="2" id="KW-1185">Reference proteome</keyword>
<dbReference type="Proteomes" id="UP000516421">
    <property type="component" value="Chromosome"/>
</dbReference>
<accession>A0A7H2BLA7</accession>